<protein>
    <submittedName>
        <fullName evidence="2">Secreted protein</fullName>
    </submittedName>
</protein>
<evidence type="ECO:0000313" key="1">
    <source>
        <dbReference type="Proteomes" id="UP000095281"/>
    </source>
</evidence>
<sequence>MINFLLQHGSATSTCVRRHVGWWWCSSCSTGCAAAHGQWLVVELDDGSAGAGGVWCSTVVACLSRPLPSGDGHAQTGGAGGQQRNNNNRYELHGAVWWCSTWSIAGAHHGRWSARCSWWPTDALQWWCLCGAFACSGAAGVGGLAVGGLWWHGSSGIWT</sequence>
<dbReference type="AlphaFoldDB" id="A0A1I8B480"/>
<proteinExistence type="predicted"/>
<organism evidence="1 2">
    <name type="scientific">Meloidogyne hapla</name>
    <name type="common">Root-knot nematode worm</name>
    <dbReference type="NCBI Taxonomy" id="6305"/>
    <lineage>
        <taxon>Eukaryota</taxon>
        <taxon>Metazoa</taxon>
        <taxon>Ecdysozoa</taxon>
        <taxon>Nematoda</taxon>
        <taxon>Chromadorea</taxon>
        <taxon>Rhabditida</taxon>
        <taxon>Tylenchina</taxon>
        <taxon>Tylenchomorpha</taxon>
        <taxon>Tylenchoidea</taxon>
        <taxon>Meloidogynidae</taxon>
        <taxon>Meloidogyninae</taxon>
        <taxon>Meloidogyne</taxon>
    </lineage>
</organism>
<dbReference type="WBParaSite" id="MhA1_Contig130.frz3.gene24">
    <property type="protein sequence ID" value="MhA1_Contig130.frz3.gene24"/>
    <property type="gene ID" value="MhA1_Contig130.frz3.gene24"/>
</dbReference>
<evidence type="ECO:0000313" key="2">
    <source>
        <dbReference type="WBParaSite" id="MhA1_Contig130.frz3.gene24"/>
    </source>
</evidence>
<accession>A0A1I8B480</accession>
<reference evidence="2" key="1">
    <citation type="submission" date="2016-11" db="UniProtKB">
        <authorList>
            <consortium name="WormBaseParasite"/>
        </authorList>
    </citation>
    <scope>IDENTIFICATION</scope>
</reference>
<name>A0A1I8B480_MELHA</name>
<keyword evidence="1" id="KW-1185">Reference proteome</keyword>
<dbReference type="Proteomes" id="UP000095281">
    <property type="component" value="Unplaced"/>
</dbReference>